<dbReference type="Proteomes" id="UP000188533">
    <property type="component" value="Unassembled WGS sequence"/>
</dbReference>
<organism evidence="1 2">
    <name type="scientific">Lentinula edodes</name>
    <name type="common">Shiitake mushroom</name>
    <name type="synonym">Lentinus edodes</name>
    <dbReference type="NCBI Taxonomy" id="5353"/>
    <lineage>
        <taxon>Eukaryota</taxon>
        <taxon>Fungi</taxon>
        <taxon>Dikarya</taxon>
        <taxon>Basidiomycota</taxon>
        <taxon>Agaricomycotina</taxon>
        <taxon>Agaricomycetes</taxon>
        <taxon>Agaricomycetidae</taxon>
        <taxon>Agaricales</taxon>
        <taxon>Marasmiineae</taxon>
        <taxon>Omphalotaceae</taxon>
        <taxon>Lentinula</taxon>
    </lineage>
</organism>
<comment type="caution">
    <text evidence="1">The sequence shown here is derived from an EMBL/GenBank/DDBJ whole genome shotgun (WGS) entry which is preliminary data.</text>
</comment>
<name>A0A1Q3E9Q3_LENED</name>
<accession>A0A1Q3E9Q3</accession>
<keyword evidence="2" id="KW-1185">Reference proteome</keyword>
<protein>
    <submittedName>
        <fullName evidence="1">Uncharacterized protein</fullName>
    </submittedName>
</protein>
<dbReference type="EMBL" id="BDGU01000167">
    <property type="protein sequence ID" value="GAW03955.1"/>
    <property type="molecule type" value="Genomic_DNA"/>
</dbReference>
<reference evidence="1 2" key="1">
    <citation type="submission" date="2016-08" db="EMBL/GenBank/DDBJ databases">
        <authorList>
            <consortium name="Lentinula edodes genome sequencing consortium"/>
            <person name="Sakamoto Y."/>
            <person name="Nakade K."/>
            <person name="Sato S."/>
            <person name="Yoshida Y."/>
            <person name="Miyazaki K."/>
            <person name="Natsume S."/>
            <person name="Konno N."/>
        </authorList>
    </citation>
    <scope>NUCLEOTIDE SEQUENCE [LARGE SCALE GENOMIC DNA]</scope>
    <source>
        <strain evidence="1 2">NBRC 111202</strain>
    </source>
</reference>
<dbReference type="AlphaFoldDB" id="A0A1Q3E9Q3"/>
<reference evidence="1 2" key="2">
    <citation type="submission" date="2017-02" db="EMBL/GenBank/DDBJ databases">
        <title>A genome survey and senescence transcriptome analysis in Lentinula edodes.</title>
        <authorList>
            <person name="Sakamoto Y."/>
            <person name="Nakade K."/>
            <person name="Sato S."/>
            <person name="Yoshida Y."/>
            <person name="Miyazaki K."/>
            <person name="Natsume S."/>
            <person name="Konno N."/>
        </authorList>
    </citation>
    <scope>NUCLEOTIDE SEQUENCE [LARGE SCALE GENOMIC DNA]</scope>
    <source>
        <strain evidence="1 2">NBRC 111202</strain>
    </source>
</reference>
<evidence type="ECO:0000313" key="1">
    <source>
        <dbReference type="EMBL" id="GAW03955.1"/>
    </source>
</evidence>
<sequence>MREKGKRFLDLNDTLKLATSIAETRERKVQSTIGGRSQHTEDEIQAPLKTRKARNRAKLAGIKMQIASDRARLKKNKAKMRKQVLLGLTIVPEKRDSLPPKKHTGLRLEFACTTYLNDVRSLDIDICSSLWVRLIDITGGIRITIGYDLGRPRLSQPPKASRHDYSSRYTVYVTANSSRASLVLLCVQVHRFKPLDI</sequence>
<gene>
    <name evidence="1" type="ORF">LENED_005710</name>
</gene>
<evidence type="ECO:0000313" key="2">
    <source>
        <dbReference type="Proteomes" id="UP000188533"/>
    </source>
</evidence>
<proteinExistence type="predicted"/>